<accession>A0A518BLQ2</accession>
<dbReference type="GO" id="GO:0043842">
    <property type="term" value="F:Kdo transferase activity"/>
    <property type="evidence" value="ECO:0007669"/>
    <property type="project" value="UniProtKB-EC"/>
</dbReference>
<keyword evidence="13" id="KW-1185">Reference proteome</keyword>
<dbReference type="EMBL" id="CP036287">
    <property type="protein sequence ID" value="QDU67908.1"/>
    <property type="molecule type" value="Genomic_DNA"/>
</dbReference>
<gene>
    <name evidence="12" type="primary">waaA</name>
    <name evidence="12" type="ORF">Pla133_29970</name>
</gene>
<evidence type="ECO:0000256" key="6">
    <source>
        <dbReference type="ARBA" id="ARBA00049183"/>
    </source>
</evidence>
<evidence type="ECO:0000256" key="10">
    <source>
        <dbReference type="SAM" id="MobiDB-lite"/>
    </source>
</evidence>
<comment type="catalytic activity">
    <reaction evidence="6 9">
        <text>lipid IVA (E. coli) + CMP-3-deoxy-beta-D-manno-octulosonate = alpha-Kdo-(2-&gt;6)-lipid IVA (E. coli) + CMP + H(+)</text>
        <dbReference type="Rhea" id="RHEA:28066"/>
        <dbReference type="ChEBI" id="CHEBI:15378"/>
        <dbReference type="ChEBI" id="CHEBI:58603"/>
        <dbReference type="ChEBI" id="CHEBI:60364"/>
        <dbReference type="ChEBI" id="CHEBI:60377"/>
        <dbReference type="ChEBI" id="CHEBI:85987"/>
        <dbReference type="EC" id="2.4.99.12"/>
    </reaction>
</comment>
<keyword evidence="12" id="KW-0328">Glycosyltransferase</keyword>
<dbReference type="Gene3D" id="3.40.50.2000">
    <property type="entry name" value="Glycogen Phosphorylase B"/>
    <property type="match status" value="1"/>
</dbReference>
<sequence length="454" mass="49220">MSVREAGTARAQPQGTAAPIVADPNPELARQALHAVYDLAWLVGLVLGSPWLAWRSLRSSAFRRMVLERAGLRVPRLSSDGPTRMLVHGVSVGEIKAAQALVARARETHPELEVVLCTTTDTSQEVARGLFPDLRVVRFPADPTPIVRRFFDRVRPDLVVLMELEIWPNFLRAANRRGIPVAVVNGRITERSYPRYRLFRSVFPQFNRISLFCVQSEIYASRFRRLQVDPARVHVTGNIKIDGLRVGRVEPGAGLAALLGSSDGRAVLVAGSTHAPEERMVAEAWRDSVPKARLILVPRHPERAPEVVRELTAIGLPPQRLTALRAGEEPDPSRPVIVDTIGELEAVFGLADVAFVGGSLMPHGGQNVLEPAAQGLPVLFGPHMQNFVSEVALLKEHGGCLQVADAAELGRVVAQLLTDPEAAGALGRAGAEVVRAQRGATDATWARLAGCFGL</sequence>
<name>A0A518BLQ2_9BACT</name>
<evidence type="ECO:0000256" key="3">
    <source>
        <dbReference type="ARBA" id="ARBA00019077"/>
    </source>
</evidence>
<comment type="subcellular location">
    <subcellularLocation>
        <location evidence="9">Cell membrane</location>
    </subcellularLocation>
</comment>
<feature type="active site" description="Proton acceptor" evidence="7">
    <location>
        <position position="94"/>
    </location>
</feature>
<evidence type="ECO:0000256" key="2">
    <source>
        <dbReference type="ARBA" id="ARBA00012621"/>
    </source>
</evidence>
<comment type="function">
    <text evidence="9">Involved in lipopolysaccharide (LPS) biosynthesis. Catalyzes the transfer of 3-deoxy-D-manno-octulosonate (Kdo) residue(s) from CMP-Kdo to lipid IV(A), the tetraacyldisaccharide-1,4'-bisphosphate precursor of lipid A.</text>
</comment>
<evidence type="ECO:0000313" key="12">
    <source>
        <dbReference type="EMBL" id="QDU67908.1"/>
    </source>
</evidence>
<reference evidence="12 13" key="1">
    <citation type="submission" date="2019-02" db="EMBL/GenBank/DDBJ databases">
        <title>Deep-cultivation of Planctomycetes and their phenomic and genomic characterization uncovers novel biology.</title>
        <authorList>
            <person name="Wiegand S."/>
            <person name="Jogler M."/>
            <person name="Boedeker C."/>
            <person name="Pinto D."/>
            <person name="Vollmers J."/>
            <person name="Rivas-Marin E."/>
            <person name="Kohn T."/>
            <person name="Peeters S.H."/>
            <person name="Heuer A."/>
            <person name="Rast P."/>
            <person name="Oberbeckmann S."/>
            <person name="Bunk B."/>
            <person name="Jeske O."/>
            <person name="Meyerdierks A."/>
            <person name="Storesund J.E."/>
            <person name="Kallscheuer N."/>
            <person name="Luecker S."/>
            <person name="Lage O.M."/>
            <person name="Pohl T."/>
            <person name="Merkel B.J."/>
            <person name="Hornburger P."/>
            <person name="Mueller R.-W."/>
            <person name="Bruemmer F."/>
            <person name="Labrenz M."/>
            <person name="Spormann A.M."/>
            <person name="Op den Camp H."/>
            <person name="Overmann J."/>
            <person name="Amann R."/>
            <person name="Jetten M.S.M."/>
            <person name="Mascher T."/>
            <person name="Medema M.H."/>
            <person name="Devos D.P."/>
            <person name="Kaster A.-K."/>
            <person name="Ovreas L."/>
            <person name="Rohde M."/>
            <person name="Galperin M.Y."/>
            <person name="Jogler C."/>
        </authorList>
    </citation>
    <scope>NUCLEOTIDE SEQUENCE [LARGE SCALE GENOMIC DNA]</scope>
    <source>
        <strain evidence="12 13">Pla133</strain>
    </source>
</reference>
<dbReference type="InterPro" id="IPR007507">
    <property type="entry name" value="Glycos_transf_N"/>
</dbReference>
<dbReference type="InterPro" id="IPR038107">
    <property type="entry name" value="Glycos_transf_N_sf"/>
</dbReference>
<evidence type="ECO:0000256" key="8">
    <source>
        <dbReference type="PIRSR" id="PIRSR639901-2"/>
    </source>
</evidence>
<proteinExistence type="inferred from homology"/>
<dbReference type="SUPFAM" id="SSF53756">
    <property type="entry name" value="UDP-Glycosyltransferase/glycogen phosphorylase"/>
    <property type="match status" value="1"/>
</dbReference>
<dbReference type="KEGG" id="pbap:Pla133_29970"/>
<keyword evidence="9" id="KW-1003">Cell membrane</keyword>
<dbReference type="RefSeq" id="WP_145066480.1">
    <property type="nucleotide sequence ID" value="NZ_CP036287.1"/>
</dbReference>
<dbReference type="EC" id="2.4.99.12" evidence="2 9"/>
<keyword evidence="4 9" id="KW-0808">Transferase</keyword>
<dbReference type="GO" id="GO:0005886">
    <property type="term" value="C:plasma membrane"/>
    <property type="evidence" value="ECO:0007669"/>
    <property type="project" value="UniProtKB-SubCell"/>
</dbReference>
<protein>
    <recommendedName>
        <fullName evidence="3 9">3-deoxy-D-manno-octulosonic acid transferase</fullName>
        <shortName evidence="9">Kdo transferase</shortName>
        <ecNumber evidence="2 9">2.4.99.12</ecNumber>
    </recommendedName>
    <alternativeName>
        <fullName evidence="5 9">Lipid IV(A) 3-deoxy-D-manno-octulosonic acid transferase</fullName>
    </alternativeName>
</protein>
<keyword evidence="9" id="KW-0448">Lipopolysaccharide biosynthesis</keyword>
<evidence type="ECO:0000313" key="13">
    <source>
        <dbReference type="Proteomes" id="UP000316921"/>
    </source>
</evidence>
<feature type="site" description="Transition state stabilizer" evidence="8">
    <location>
        <position position="163"/>
    </location>
</feature>
<feature type="region of interest" description="Disordered" evidence="10">
    <location>
        <begin position="1"/>
        <end position="22"/>
    </location>
</feature>
<evidence type="ECO:0000256" key="5">
    <source>
        <dbReference type="ARBA" id="ARBA00031445"/>
    </source>
</evidence>
<evidence type="ECO:0000256" key="4">
    <source>
        <dbReference type="ARBA" id="ARBA00022679"/>
    </source>
</evidence>
<dbReference type="Pfam" id="PF04413">
    <property type="entry name" value="Glycos_transf_N"/>
    <property type="match status" value="1"/>
</dbReference>
<keyword evidence="9" id="KW-0472">Membrane</keyword>
<dbReference type="PANTHER" id="PTHR42755:SF1">
    <property type="entry name" value="3-DEOXY-D-MANNO-OCTULOSONIC ACID TRANSFERASE, MITOCHONDRIAL-RELATED"/>
    <property type="match status" value="1"/>
</dbReference>
<evidence type="ECO:0000256" key="1">
    <source>
        <dbReference type="ARBA" id="ARBA00004713"/>
    </source>
</evidence>
<comment type="pathway">
    <text evidence="1 9">Bacterial outer membrane biogenesis; LPS core biosynthesis.</text>
</comment>
<dbReference type="Gene3D" id="3.40.50.11720">
    <property type="entry name" value="3-Deoxy-D-manno-octulosonic-acid transferase, N-terminal domain"/>
    <property type="match status" value="1"/>
</dbReference>
<feature type="domain" description="3-deoxy-D-manno-octulosonic-acid transferase N-terminal" evidence="11">
    <location>
        <begin position="81"/>
        <end position="242"/>
    </location>
</feature>
<dbReference type="PANTHER" id="PTHR42755">
    <property type="entry name" value="3-DEOXY-MANNO-OCTULOSONATE CYTIDYLYLTRANSFERASE"/>
    <property type="match status" value="1"/>
</dbReference>
<dbReference type="GO" id="GO:0009244">
    <property type="term" value="P:lipopolysaccharide core region biosynthetic process"/>
    <property type="evidence" value="ECO:0007669"/>
    <property type="project" value="UniProtKB-UniRule"/>
</dbReference>
<comment type="similarity">
    <text evidence="9">Belongs to the glycosyltransferase group 1 family.</text>
</comment>
<evidence type="ECO:0000256" key="9">
    <source>
        <dbReference type="RuleBase" id="RU365103"/>
    </source>
</evidence>
<dbReference type="InterPro" id="IPR039901">
    <property type="entry name" value="Kdotransferase"/>
</dbReference>
<dbReference type="UniPathway" id="UPA00958"/>
<dbReference type="Proteomes" id="UP000316921">
    <property type="component" value="Chromosome"/>
</dbReference>
<dbReference type="GO" id="GO:0009245">
    <property type="term" value="P:lipid A biosynthetic process"/>
    <property type="evidence" value="ECO:0007669"/>
    <property type="project" value="TreeGrafter"/>
</dbReference>
<dbReference type="AlphaFoldDB" id="A0A518BLQ2"/>
<feature type="site" description="Transition state stabilizer" evidence="8">
    <location>
        <position position="240"/>
    </location>
</feature>
<organism evidence="12 13">
    <name type="scientific">Engelhardtia mirabilis</name>
    <dbReference type="NCBI Taxonomy" id="2528011"/>
    <lineage>
        <taxon>Bacteria</taxon>
        <taxon>Pseudomonadati</taxon>
        <taxon>Planctomycetota</taxon>
        <taxon>Planctomycetia</taxon>
        <taxon>Planctomycetia incertae sedis</taxon>
        <taxon>Engelhardtia</taxon>
    </lineage>
</organism>
<evidence type="ECO:0000256" key="7">
    <source>
        <dbReference type="PIRSR" id="PIRSR639901-1"/>
    </source>
</evidence>
<evidence type="ECO:0000259" key="11">
    <source>
        <dbReference type="Pfam" id="PF04413"/>
    </source>
</evidence>